<evidence type="ECO:0000256" key="1">
    <source>
        <dbReference type="ARBA" id="ARBA00022448"/>
    </source>
</evidence>
<dbReference type="STRING" id="742152.A0A2H3IX50"/>
<dbReference type="GO" id="GO:0007034">
    <property type="term" value="P:vacuolar transport"/>
    <property type="evidence" value="ECO:0007669"/>
    <property type="project" value="UniProtKB-ARBA"/>
</dbReference>
<feature type="region of interest" description="Disordered" evidence="3">
    <location>
        <begin position="364"/>
        <end position="390"/>
    </location>
</feature>
<keyword evidence="2" id="KW-0653">Protein transport</keyword>
<dbReference type="InterPro" id="IPR044103">
    <property type="entry name" value="GAT_LSB5"/>
</dbReference>
<dbReference type="OrthoDB" id="10264585at2759"/>
<dbReference type="SUPFAM" id="SSF48464">
    <property type="entry name" value="ENTH/VHS domain"/>
    <property type="match status" value="1"/>
</dbReference>
<keyword evidence="1" id="KW-0813">Transport</keyword>
<sequence length="497" mass="56120">MSAMQLAKQAYSVLNREKPHSSITDWVEILTSPNYADEAYDGIPELVDAINIQATGPAEASRAIRKKLKHGNAHQQYRALVILKALVENGGHDFQTSFADSHLTDAMRMLATESTTDAKVKKKLTFVLTSWHVQYKDDPTMSFVANLYKTCGVGGPQRTSGNYQRRSLGHDGSAHDSGHEAEERRKREEKERERLQKEAERKRKEEDKIKAKEEKERRKRDEEARRRGATRAGKTRGQPFDFEKEKPQILTAIASASQASINLVNAITLVNTEHDSVQTNERVQECLEKAKAARKQIVRYVQLVENEDMIGTLLEANDRIIAAMETYDTLSRPTVTEQDVQNVQDGLAAVKIQGTDLERLHEKQRAAVQRSIDRSDTSTQSRIQHDDDEQTHSYVHPDLQELSFGSLGSDQRNLPPPMRPSSASRPSSPDRYDQYDRGSLSEFSDYGSSDGETHNRASTSTYGRAYVKTSENEDDVRHDPKGLLSEEEDPFADPFMD</sequence>
<feature type="region of interest" description="Disordered" evidence="3">
    <location>
        <begin position="403"/>
        <end position="497"/>
    </location>
</feature>
<dbReference type="GO" id="GO:0030479">
    <property type="term" value="C:actin cortical patch"/>
    <property type="evidence" value="ECO:0007669"/>
    <property type="project" value="TreeGrafter"/>
</dbReference>
<feature type="compositionally biased region" description="Basic and acidic residues" evidence="3">
    <location>
        <begin position="364"/>
        <end position="376"/>
    </location>
</feature>
<accession>A0A2H3IX50</accession>
<dbReference type="OMA" id="YGSVHRQ"/>
<gene>
    <name evidence="5" type="ORF">WOLCODRAFT_135449</name>
</gene>
<dbReference type="SMART" id="SM00288">
    <property type="entry name" value="VHS"/>
    <property type="match status" value="1"/>
</dbReference>
<evidence type="ECO:0000313" key="6">
    <source>
        <dbReference type="Proteomes" id="UP000218811"/>
    </source>
</evidence>
<protein>
    <recommendedName>
        <fullName evidence="4">VHS domain-containing protein</fullName>
    </recommendedName>
</protein>
<dbReference type="InterPro" id="IPR004152">
    <property type="entry name" value="GAT_dom"/>
</dbReference>
<evidence type="ECO:0000259" key="4">
    <source>
        <dbReference type="PROSITE" id="PS50179"/>
    </source>
</evidence>
<proteinExistence type="predicted"/>
<feature type="compositionally biased region" description="Basic and acidic residues" evidence="3">
    <location>
        <begin position="168"/>
        <end position="226"/>
    </location>
</feature>
<name>A0A2H3IX50_WOLCO</name>
<dbReference type="Gene3D" id="1.20.58.160">
    <property type="match status" value="1"/>
</dbReference>
<dbReference type="SUPFAM" id="SSF89009">
    <property type="entry name" value="GAT-like domain"/>
    <property type="match status" value="1"/>
</dbReference>
<evidence type="ECO:0000313" key="5">
    <source>
        <dbReference type="EMBL" id="PCH34015.1"/>
    </source>
</evidence>
<dbReference type="Pfam" id="PF00790">
    <property type="entry name" value="VHS"/>
    <property type="match status" value="1"/>
</dbReference>
<dbReference type="CDD" id="cd14232">
    <property type="entry name" value="GAT_LSB5"/>
    <property type="match status" value="1"/>
</dbReference>
<dbReference type="AlphaFoldDB" id="A0A2H3IX50"/>
<dbReference type="Proteomes" id="UP000218811">
    <property type="component" value="Unassembled WGS sequence"/>
</dbReference>
<dbReference type="InterPro" id="IPR002014">
    <property type="entry name" value="VHS_dom"/>
</dbReference>
<organism evidence="5 6">
    <name type="scientific">Wolfiporia cocos (strain MD-104)</name>
    <name type="common">Brown rot fungus</name>
    <dbReference type="NCBI Taxonomy" id="742152"/>
    <lineage>
        <taxon>Eukaryota</taxon>
        <taxon>Fungi</taxon>
        <taxon>Dikarya</taxon>
        <taxon>Basidiomycota</taxon>
        <taxon>Agaricomycotina</taxon>
        <taxon>Agaricomycetes</taxon>
        <taxon>Polyporales</taxon>
        <taxon>Phaeolaceae</taxon>
        <taxon>Wolfiporia</taxon>
    </lineage>
</organism>
<dbReference type="GO" id="GO:0051666">
    <property type="term" value="P:actin cortical patch localization"/>
    <property type="evidence" value="ECO:0007669"/>
    <property type="project" value="TreeGrafter"/>
</dbReference>
<evidence type="ECO:0000256" key="3">
    <source>
        <dbReference type="SAM" id="MobiDB-lite"/>
    </source>
</evidence>
<dbReference type="InterPro" id="IPR038425">
    <property type="entry name" value="GAT_sf"/>
</dbReference>
<feature type="compositionally biased region" description="Acidic residues" evidence="3">
    <location>
        <begin position="485"/>
        <end position="497"/>
    </location>
</feature>
<dbReference type="Pfam" id="PF03127">
    <property type="entry name" value="GAT"/>
    <property type="match status" value="1"/>
</dbReference>
<dbReference type="PROSITE" id="PS50179">
    <property type="entry name" value="VHS"/>
    <property type="match status" value="1"/>
</dbReference>
<reference evidence="5 6" key="1">
    <citation type="journal article" date="2012" name="Science">
        <title>The Paleozoic origin of enzymatic lignin decomposition reconstructed from 31 fungal genomes.</title>
        <authorList>
            <person name="Floudas D."/>
            <person name="Binder M."/>
            <person name="Riley R."/>
            <person name="Barry K."/>
            <person name="Blanchette R.A."/>
            <person name="Henrissat B."/>
            <person name="Martinez A.T."/>
            <person name="Otillar R."/>
            <person name="Spatafora J.W."/>
            <person name="Yadav J.S."/>
            <person name="Aerts A."/>
            <person name="Benoit I."/>
            <person name="Boyd A."/>
            <person name="Carlson A."/>
            <person name="Copeland A."/>
            <person name="Coutinho P.M."/>
            <person name="de Vries R.P."/>
            <person name="Ferreira P."/>
            <person name="Findley K."/>
            <person name="Foster B."/>
            <person name="Gaskell J."/>
            <person name="Glotzer D."/>
            <person name="Gorecki P."/>
            <person name="Heitman J."/>
            <person name="Hesse C."/>
            <person name="Hori C."/>
            <person name="Igarashi K."/>
            <person name="Jurgens J.A."/>
            <person name="Kallen N."/>
            <person name="Kersten P."/>
            <person name="Kohler A."/>
            <person name="Kuees U."/>
            <person name="Kumar T.K.A."/>
            <person name="Kuo A."/>
            <person name="LaButti K."/>
            <person name="Larrondo L.F."/>
            <person name="Lindquist E."/>
            <person name="Ling A."/>
            <person name="Lombard V."/>
            <person name="Lucas S."/>
            <person name="Lundell T."/>
            <person name="Martin R."/>
            <person name="McLaughlin D.J."/>
            <person name="Morgenstern I."/>
            <person name="Morin E."/>
            <person name="Murat C."/>
            <person name="Nagy L.G."/>
            <person name="Nolan M."/>
            <person name="Ohm R.A."/>
            <person name="Patyshakuliyeva A."/>
            <person name="Rokas A."/>
            <person name="Ruiz-Duenas F.J."/>
            <person name="Sabat G."/>
            <person name="Salamov A."/>
            <person name="Samejima M."/>
            <person name="Schmutz J."/>
            <person name="Slot J.C."/>
            <person name="St John F."/>
            <person name="Stenlid J."/>
            <person name="Sun H."/>
            <person name="Sun S."/>
            <person name="Syed K."/>
            <person name="Tsang A."/>
            <person name="Wiebenga A."/>
            <person name="Young D."/>
            <person name="Pisabarro A."/>
            <person name="Eastwood D.C."/>
            <person name="Martin F."/>
            <person name="Cullen D."/>
            <person name="Grigoriev I.V."/>
            <person name="Hibbett D.S."/>
        </authorList>
    </citation>
    <scope>NUCLEOTIDE SEQUENCE [LARGE SCALE GENOMIC DNA]</scope>
    <source>
        <strain evidence="5 6">MD-104</strain>
    </source>
</reference>
<dbReference type="GO" id="GO:0006897">
    <property type="term" value="P:endocytosis"/>
    <property type="evidence" value="ECO:0007669"/>
    <property type="project" value="InterPro"/>
</dbReference>
<keyword evidence="6" id="KW-1185">Reference proteome</keyword>
<dbReference type="GO" id="GO:0007015">
    <property type="term" value="P:actin filament organization"/>
    <property type="evidence" value="ECO:0007669"/>
    <property type="project" value="InterPro"/>
</dbReference>
<dbReference type="GO" id="GO:0035091">
    <property type="term" value="F:phosphatidylinositol binding"/>
    <property type="evidence" value="ECO:0007669"/>
    <property type="project" value="InterPro"/>
</dbReference>
<dbReference type="PANTHER" id="PTHR47789:SF1">
    <property type="entry name" value="LAS SEVENTEEN-BINDING PROTEIN 5"/>
    <property type="match status" value="1"/>
</dbReference>
<dbReference type="CDD" id="cd16980">
    <property type="entry name" value="VHS_Lsb5"/>
    <property type="match status" value="1"/>
</dbReference>
<dbReference type="PANTHER" id="PTHR47789">
    <property type="entry name" value="LAS SEVENTEEN-BINDING PROTEIN 5"/>
    <property type="match status" value="1"/>
</dbReference>
<feature type="region of interest" description="Disordered" evidence="3">
    <location>
        <begin position="154"/>
        <end position="240"/>
    </location>
</feature>
<evidence type="ECO:0000256" key="2">
    <source>
        <dbReference type="ARBA" id="ARBA00022927"/>
    </source>
</evidence>
<feature type="domain" description="VHS" evidence="4">
    <location>
        <begin position="30"/>
        <end position="159"/>
    </location>
</feature>
<dbReference type="EMBL" id="KB467831">
    <property type="protein sequence ID" value="PCH34015.1"/>
    <property type="molecule type" value="Genomic_DNA"/>
</dbReference>
<dbReference type="GO" id="GO:0043130">
    <property type="term" value="F:ubiquitin binding"/>
    <property type="evidence" value="ECO:0007669"/>
    <property type="project" value="InterPro"/>
</dbReference>
<dbReference type="Gene3D" id="1.25.40.90">
    <property type="match status" value="1"/>
</dbReference>
<dbReference type="InterPro" id="IPR045007">
    <property type="entry name" value="LSB5"/>
</dbReference>
<dbReference type="InterPro" id="IPR008942">
    <property type="entry name" value="ENTH_VHS"/>
</dbReference>
<dbReference type="GO" id="GO:0015031">
    <property type="term" value="P:protein transport"/>
    <property type="evidence" value="ECO:0007669"/>
    <property type="project" value="UniProtKB-KW"/>
</dbReference>